<sequence>MKKIIISLFLLTSLIIFSEYAQAGTEYTPQNQYPNIMERAFLRELGPSILEAMFANGDKQLFNSERIEKIVSDEQDDHYEVTLRVIGYEGSFNPPYKLIRITFQIPGVNYSGKNSVFSYSHRFINLHELRELTKYSN</sequence>
<dbReference type="EMBL" id="MRWQ01000005">
    <property type="protein sequence ID" value="OKL36973.1"/>
    <property type="molecule type" value="Genomic_DNA"/>
</dbReference>
<protein>
    <recommendedName>
        <fullName evidence="4">DUF3888 domain-containing protein</fullName>
    </recommendedName>
</protein>
<dbReference type="RefSeq" id="WP_073710854.1">
    <property type="nucleotide sequence ID" value="NZ_MRWQ01000005.1"/>
</dbReference>
<evidence type="ECO:0000256" key="1">
    <source>
        <dbReference type="SAM" id="SignalP"/>
    </source>
</evidence>
<proteinExistence type="predicted"/>
<evidence type="ECO:0000313" key="2">
    <source>
        <dbReference type="EMBL" id="OKL36973.1"/>
    </source>
</evidence>
<reference evidence="2 3" key="1">
    <citation type="submission" date="2016-12" db="EMBL/GenBank/DDBJ databases">
        <title>Domibacillus sp. SAOS 44 whole genome sequencing.</title>
        <authorList>
            <person name="Verma A."/>
            <person name="Krishnamurthi S."/>
        </authorList>
    </citation>
    <scope>NUCLEOTIDE SEQUENCE [LARGE SCALE GENOMIC DNA]</scope>
    <source>
        <strain evidence="2 3">SAOS 44</strain>
    </source>
</reference>
<name>A0A1Q5P461_9BACI</name>
<keyword evidence="3" id="KW-1185">Reference proteome</keyword>
<evidence type="ECO:0008006" key="4">
    <source>
        <dbReference type="Google" id="ProtNLM"/>
    </source>
</evidence>
<evidence type="ECO:0000313" key="3">
    <source>
        <dbReference type="Proteomes" id="UP000186524"/>
    </source>
</evidence>
<dbReference type="OrthoDB" id="1937736at2"/>
<dbReference type="Proteomes" id="UP000186524">
    <property type="component" value="Unassembled WGS sequence"/>
</dbReference>
<feature type="chain" id="PRO_5012931241" description="DUF3888 domain-containing protein" evidence="1">
    <location>
        <begin position="24"/>
        <end position="137"/>
    </location>
</feature>
<dbReference type="AlphaFoldDB" id="A0A1Q5P461"/>
<gene>
    <name evidence="2" type="ORF">BLL40_05110</name>
</gene>
<keyword evidence="1" id="KW-0732">Signal</keyword>
<feature type="signal peptide" evidence="1">
    <location>
        <begin position="1"/>
        <end position="23"/>
    </location>
</feature>
<comment type="caution">
    <text evidence="2">The sequence shown here is derived from an EMBL/GenBank/DDBJ whole genome shotgun (WGS) entry which is preliminary data.</text>
</comment>
<accession>A0A1Q5P461</accession>
<organism evidence="2 3">
    <name type="scientific">Domibacillus mangrovi</name>
    <dbReference type="NCBI Taxonomy" id="1714354"/>
    <lineage>
        <taxon>Bacteria</taxon>
        <taxon>Bacillati</taxon>
        <taxon>Bacillota</taxon>
        <taxon>Bacilli</taxon>
        <taxon>Bacillales</taxon>
        <taxon>Bacillaceae</taxon>
        <taxon>Domibacillus</taxon>
    </lineage>
</organism>